<dbReference type="Proteomes" id="UP001596025">
    <property type="component" value="Unassembled WGS sequence"/>
</dbReference>
<gene>
    <name evidence="3" type="ORF">ACFO3M_02510</name>
</gene>
<evidence type="ECO:0000313" key="3">
    <source>
        <dbReference type="EMBL" id="MFC4692252.1"/>
    </source>
</evidence>
<evidence type="ECO:0000313" key="4">
    <source>
        <dbReference type="Proteomes" id="UP001596025"/>
    </source>
</evidence>
<organism evidence="3 4">
    <name type="scientific">Geodermatophilus arenarius</name>
    <dbReference type="NCBI Taxonomy" id="1137990"/>
    <lineage>
        <taxon>Bacteria</taxon>
        <taxon>Bacillati</taxon>
        <taxon>Actinomycetota</taxon>
        <taxon>Actinomycetes</taxon>
        <taxon>Geodermatophilales</taxon>
        <taxon>Geodermatophilaceae</taxon>
        <taxon>Geodermatophilus</taxon>
    </lineage>
</organism>
<evidence type="ECO:0000256" key="1">
    <source>
        <dbReference type="SAM" id="MobiDB-lite"/>
    </source>
</evidence>
<keyword evidence="2" id="KW-0472">Membrane</keyword>
<feature type="region of interest" description="Disordered" evidence="1">
    <location>
        <begin position="44"/>
        <end position="65"/>
    </location>
</feature>
<comment type="caution">
    <text evidence="3">The sequence shown here is derived from an EMBL/GenBank/DDBJ whole genome shotgun (WGS) entry which is preliminary data.</text>
</comment>
<feature type="transmembrane region" description="Helical" evidence="2">
    <location>
        <begin position="12"/>
        <end position="36"/>
    </location>
</feature>
<keyword evidence="4" id="KW-1185">Reference proteome</keyword>
<dbReference type="RefSeq" id="WP_387985928.1">
    <property type="nucleotide sequence ID" value="NZ_JBHSGR010000002.1"/>
</dbReference>
<keyword evidence="2" id="KW-0812">Transmembrane</keyword>
<protein>
    <submittedName>
        <fullName evidence="3">Uncharacterized protein</fullName>
    </submittedName>
</protein>
<reference evidence="4" key="1">
    <citation type="journal article" date="2019" name="Int. J. Syst. Evol. Microbiol.">
        <title>The Global Catalogue of Microorganisms (GCM) 10K type strain sequencing project: providing services to taxonomists for standard genome sequencing and annotation.</title>
        <authorList>
            <consortium name="The Broad Institute Genomics Platform"/>
            <consortium name="The Broad Institute Genome Sequencing Center for Infectious Disease"/>
            <person name="Wu L."/>
            <person name="Ma J."/>
        </authorList>
    </citation>
    <scope>NUCLEOTIDE SEQUENCE [LARGE SCALE GENOMIC DNA]</scope>
    <source>
        <strain evidence="4">CCUG 62763</strain>
    </source>
</reference>
<proteinExistence type="predicted"/>
<accession>A0ABV9LFG4</accession>
<evidence type="ECO:0000256" key="2">
    <source>
        <dbReference type="SAM" id="Phobius"/>
    </source>
</evidence>
<name>A0ABV9LFG4_9ACTN</name>
<dbReference type="EMBL" id="JBHSGR010000002">
    <property type="protein sequence ID" value="MFC4692252.1"/>
    <property type="molecule type" value="Genomic_DNA"/>
</dbReference>
<keyword evidence="2" id="KW-1133">Transmembrane helix</keyword>
<sequence length="65" mass="6572">MSGTSVLATDGLSLIATAGFSVPAAVLVAVVVAVVVRDRRLAARERDGLDGSHEPIDEPSAGRDG</sequence>